<evidence type="ECO:0000256" key="2">
    <source>
        <dbReference type="ARBA" id="ARBA00012169"/>
    </source>
</evidence>
<dbReference type="PANTHER" id="PTHR45800:SF21">
    <property type="entry name" value="PHOSPHATIDYLINOSITOL 4-KINASE GAMMA 8"/>
    <property type="match status" value="1"/>
</dbReference>
<accession>A0AAV1CW34</accession>
<gene>
    <name evidence="9" type="ORF">OLC1_LOCUS9453</name>
</gene>
<dbReference type="InterPro" id="IPR044571">
    <property type="entry name" value="P4KG1-8"/>
</dbReference>
<dbReference type="Pfam" id="PF00454">
    <property type="entry name" value="PI3_PI4_kinase"/>
    <property type="match status" value="1"/>
</dbReference>
<feature type="domain" description="PI3K/PI4K catalytic" evidence="8">
    <location>
        <begin position="103"/>
        <end position="395"/>
    </location>
</feature>
<dbReference type="Proteomes" id="UP001161247">
    <property type="component" value="Chromosome 3"/>
</dbReference>
<feature type="compositionally biased region" description="Basic and acidic residues" evidence="7">
    <location>
        <begin position="453"/>
        <end position="468"/>
    </location>
</feature>
<sequence>MAVAIDQHHAFKPFGRPPRCKRPSYSQFDYTMLESTYTTTRKSIKNAIDFNPFHKSFSTPCLSISTTFDEELESSSRIEIIAGNGAPKVRALVVEVTIAMASGVTPEPVSSGLGGAYFMRCRNGETIAVAKPIDEEPLAFNNPKGFAGRMLGQPGMKKSIRIGETGFRELAAYLLDHDGFAGVPPTALVKMSYNKFNVNTSDTISPPTYKIASLQRFVEHQSDAADLGPSGFSVSAIHRIGILDLRLFNLDRHAGNILVKKGQEAYCNGIADLVPIDHGFCLPESLEDPYFEWLHWPQALIPFSESEIEYISSLDPFKDAELLRVEVPCIRESSVRILILCTIFLKNATDSGMCLADIGEMMTREFNGGEENWSAFESLCMNAKTNIGSILNNDFTDEQGEEDINVLQFDDNEDSYTDTNKSFLESYSISGKVAKIPRFASESLLTTVTESKLSPREEGGNYRNRDADTNSNTAGEECTGQNVVPANSYENCKLGGVLLRSISFTVPNLCSDHEEICFGDMSNEVWDLYLDIFQKLLPEFLEERKCMCLSTQRLGTSCEF</sequence>
<feature type="region of interest" description="Disordered" evidence="7">
    <location>
        <begin position="450"/>
        <end position="479"/>
    </location>
</feature>
<dbReference type="PANTHER" id="PTHR45800">
    <property type="entry name" value="PHOSPHATIDYLINOSITOL 4-KINASE GAMMA"/>
    <property type="match status" value="1"/>
</dbReference>
<keyword evidence="6" id="KW-0067">ATP-binding</keyword>
<dbReference type="AlphaFoldDB" id="A0AAV1CW34"/>
<evidence type="ECO:0000256" key="7">
    <source>
        <dbReference type="SAM" id="MobiDB-lite"/>
    </source>
</evidence>
<organism evidence="9 10">
    <name type="scientific">Oldenlandia corymbosa var. corymbosa</name>
    <dbReference type="NCBI Taxonomy" id="529605"/>
    <lineage>
        <taxon>Eukaryota</taxon>
        <taxon>Viridiplantae</taxon>
        <taxon>Streptophyta</taxon>
        <taxon>Embryophyta</taxon>
        <taxon>Tracheophyta</taxon>
        <taxon>Spermatophyta</taxon>
        <taxon>Magnoliopsida</taxon>
        <taxon>eudicotyledons</taxon>
        <taxon>Gunneridae</taxon>
        <taxon>Pentapetalae</taxon>
        <taxon>asterids</taxon>
        <taxon>lamiids</taxon>
        <taxon>Gentianales</taxon>
        <taxon>Rubiaceae</taxon>
        <taxon>Rubioideae</taxon>
        <taxon>Spermacoceae</taxon>
        <taxon>Hedyotis-Oldenlandia complex</taxon>
        <taxon>Oldenlandia</taxon>
    </lineage>
</organism>
<keyword evidence="10" id="KW-1185">Reference proteome</keyword>
<name>A0AAV1CW34_OLDCO</name>
<reference evidence="9" key="1">
    <citation type="submission" date="2023-03" db="EMBL/GenBank/DDBJ databases">
        <authorList>
            <person name="Julca I."/>
        </authorList>
    </citation>
    <scope>NUCLEOTIDE SEQUENCE</scope>
</reference>
<dbReference type="EC" id="2.7.1.67" evidence="2"/>
<keyword evidence="4" id="KW-0547">Nucleotide-binding</keyword>
<dbReference type="EMBL" id="OX459120">
    <property type="protein sequence ID" value="CAI9099426.1"/>
    <property type="molecule type" value="Genomic_DNA"/>
</dbReference>
<feature type="compositionally biased region" description="Polar residues" evidence="7">
    <location>
        <begin position="469"/>
        <end position="479"/>
    </location>
</feature>
<evidence type="ECO:0000259" key="8">
    <source>
        <dbReference type="PROSITE" id="PS50290"/>
    </source>
</evidence>
<dbReference type="GO" id="GO:0004430">
    <property type="term" value="F:1-phosphatidylinositol 4-kinase activity"/>
    <property type="evidence" value="ECO:0007669"/>
    <property type="project" value="UniProtKB-EC"/>
</dbReference>
<protein>
    <recommendedName>
        <fullName evidence="2">1-phosphatidylinositol 4-kinase</fullName>
        <ecNumber evidence="2">2.7.1.67</ecNumber>
    </recommendedName>
</protein>
<proteinExistence type="inferred from homology"/>
<keyword evidence="5" id="KW-0418">Kinase</keyword>
<keyword evidence="3" id="KW-0808">Transferase</keyword>
<dbReference type="InterPro" id="IPR000403">
    <property type="entry name" value="PI3/4_kinase_cat_dom"/>
</dbReference>
<evidence type="ECO:0000256" key="5">
    <source>
        <dbReference type="ARBA" id="ARBA00022777"/>
    </source>
</evidence>
<dbReference type="PROSITE" id="PS50290">
    <property type="entry name" value="PI3_4_KINASE_3"/>
    <property type="match status" value="1"/>
</dbReference>
<evidence type="ECO:0000256" key="3">
    <source>
        <dbReference type="ARBA" id="ARBA00022679"/>
    </source>
</evidence>
<evidence type="ECO:0000313" key="10">
    <source>
        <dbReference type="Proteomes" id="UP001161247"/>
    </source>
</evidence>
<evidence type="ECO:0000256" key="1">
    <source>
        <dbReference type="ARBA" id="ARBA00008941"/>
    </source>
</evidence>
<evidence type="ECO:0000256" key="4">
    <source>
        <dbReference type="ARBA" id="ARBA00022741"/>
    </source>
</evidence>
<evidence type="ECO:0000256" key="6">
    <source>
        <dbReference type="ARBA" id="ARBA00022840"/>
    </source>
</evidence>
<dbReference type="GO" id="GO:0005524">
    <property type="term" value="F:ATP binding"/>
    <property type="evidence" value="ECO:0007669"/>
    <property type="project" value="UniProtKB-KW"/>
</dbReference>
<evidence type="ECO:0000313" key="9">
    <source>
        <dbReference type="EMBL" id="CAI9099426.1"/>
    </source>
</evidence>
<comment type="similarity">
    <text evidence="1">Belongs to the PI3/PI4-kinase family. Type II PI4K subfamily.</text>
</comment>